<dbReference type="EMBL" id="VJMJ01000126">
    <property type="protein sequence ID" value="KAF0733112.1"/>
    <property type="molecule type" value="Genomic_DNA"/>
</dbReference>
<gene>
    <name evidence="2" type="ORF">Ae201684_009934</name>
</gene>
<dbReference type="VEuPathDB" id="FungiDB:AeMF1_011245"/>
<feature type="region of interest" description="Disordered" evidence="1">
    <location>
        <begin position="213"/>
        <end position="236"/>
    </location>
</feature>
<feature type="region of interest" description="Disordered" evidence="1">
    <location>
        <begin position="165"/>
        <end position="184"/>
    </location>
</feature>
<reference evidence="2 3" key="1">
    <citation type="submission" date="2019-07" db="EMBL/GenBank/DDBJ databases">
        <title>Genomics analysis of Aphanomyces spp. identifies a new class of oomycete effector associated with host adaptation.</title>
        <authorList>
            <person name="Gaulin E."/>
        </authorList>
    </citation>
    <scope>NUCLEOTIDE SEQUENCE [LARGE SCALE GENOMIC DNA]</scope>
    <source>
        <strain evidence="2 3">ATCC 201684</strain>
    </source>
</reference>
<dbReference type="SMART" id="SM00384">
    <property type="entry name" value="AT_hook"/>
    <property type="match status" value="4"/>
</dbReference>
<dbReference type="Proteomes" id="UP000481153">
    <property type="component" value="Unassembled WGS sequence"/>
</dbReference>
<protein>
    <submittedName>
        <fullName evidence="2">Uncharacterized protein</fullName>
    </submittedName>
</protein>
<dbReference type="VEuPathDB" id="FungiDB:AeMF1_004408"/>
<feature type="compositionally biased region" description="Basic residues" evidence="1">
    <location>
        <begin position="174"/>
        <end position="183"/>
    </location>
</feature>
<keyword evidence="3" id="KW-1185">Reference proteome</keyword>
<dbReference type="AlphaFoldDB" id="A0A6G0WZR1"/>
<accession>A0A6G0WZR1</accession>
<dbReference type="GO" id="GO:0003677">
    <property type="term" value="F:DNA binding"/>
    <property type="evidence" value="ECO:0007669"/>
    <property type="project" value="InterPro"/>
</dbReference>
<name>A0A6G0WZR1_9STRA</name>
<proteinExistence type="predicted"/>
<dbReference type="PRINTS" id="PR00929">
    <property type="entry name" value="ATHOOK"/>
</dbReference>
<dbReference type="InterPro" id="IPR017956">
    <property type="entry name" value="AT_hook_DNA-bd_motif"/>
</dbReference>
<organism evidence="2 3">
    <name type="scientific">Aphanomyces euteiches</name>
    <dbReference type="NCBI Taxonomy" id="100861"/>
    <lineage>
        <taxon>Eukaryota</taxon>
        <taxon>Sar</taxon>
        <taxon>Stramenopiles</taxon>
        <taxon>Oomycota</taxon>
        <taxon>Saprolegniomycetes</taxon>
        <taxon>Saprolegniales</taxon>
        <taxon>Verrucalvaceae</taxon>
        <taxon>Aphanomyces</taxon>
    </lineage>
</organism>
<evidence type="ECO:0000256" key="1">
    <source>
        <dbReference type="SAM" id="MobiDB-lite"/>
    </source>
</evidence>
<evidence type="ECO:0000313" key="3">
    <source>
        <dbReference type="Proteomes" id="UP000481153"/>
    </source>
</evidence>
<sequence length="431" mass="45046">MTSYQVNAAAVASSAATESRLNAIESKVANLPNHLGSSLDEKLAASNAAVQRRLDALEKTIAAIPEILQSTLAAAIGVPLSFSVGNHVFHDALKGFTDSILQATRSKDTVETSQASITQASSTSIQPPPFETVLASEIEKLRKSLGLGAPNNFLVPAASHANLAIANKQDPNTPRKRGPKPGWKKALLANSGAANITAKTDLSAGVENAHVAVQPSSGDSNGAPVKRKRGRPRKTDAVGTVLISKKDQTTGQILVKRGRGRPRKDASAFTSAPVATKPQVVVEASAAAAPSFPVKRGRGRPPKSLAAAQSGMTVNTNINALPNPSVAVVGHGDQPVKRGRGRPRKIPRIEASSDVKSSLSKDSMIIMVDPAGDDNHSTSIAPTSSTTTATVNLEIQAQSMDSFEPVVADVVSSTHLEHDFKTTIDPFHPQI</sequence>
<comment type="caution">
    <text evidence="2">The sequence shown here is derived from an EMBL/GenBank/DDBJ whole genome shotgun (WGS) entry which is preliminary data.</text>
</comment>
<evidence type="ECO:0000313" key="2">
    <source>
        <dbReference type="EMBL" id="KAF0733112.1"/>
    </source>
</evidence>